<protein>
    <submittedName>
        <fullName evidence="1">Uncharacterized protein</fullName>
    </submittedName>
</protein>
<dbReference type="Proteomes" id="UP000786811">
    <property type="component" value="Unassembled WGS sequence"/>
</dbReference>
<organism evidence="1 2">
    <name type="scientific">Cotesia congregata</name>
    <name type="common">Parasitoid wasp</name>
    <name type="synonym">Apanteles congregatus</name>
    <dbReference type="NCBI Taxonomy" id="51543"/>
    <lineage>
        <taxon>Eukaryota</taxon>
        <taxon>Metazoa</taxon>
        <taxon>Ecdysozoa</taxon>
        <taxon>Arthropoda</taxon>
        <taxon>Hexapoda</taxon>
        <taxon>Insecta</taxon>
        <taxon>Pterygota</taxon>
        <taxon>Neoptera</taxon>
        <taxon>Endopterygota</taxon>
        <taxon>Hymenoptera</taxon>
        <taxon>Apocrita</taxon>
        <taxon>Ichneumonoidea</taxon>
        <taxon>Braconidae</taxon>
        <taxon>Microgastrinae</taxon>
        <taxon>Cotesia</taxon>
    </lineage>
</organism>
<feature type="non-terminal residue" evidence="1">
    <location>
        <position position="1"/>
    </location>
</feature>
<keyword evidence="2" id="KW-1185">Reference proteome</keyword>
<dbReference type="EMBL" id="CAJNRD030001120">
    <property type="protein sequence ID" value="CAG5093315.1"/>
    <property type="molecule type" value="Genomic_DNA"/>
</dbReference>
<evidence type="ECO:0000313" key="2">
    <source>
        <dbReference type="Proteomes" id="UP000786811"/>
    </source>
</evidence>
<accession>A0A8J2MMC6</accession>
<proteinExistence type="predicted"/>
<dbReference type="AlphaFoldDB" id="A0A8J2MMC6"/>
<reference evidence="1" key="1">
    <citation type="submission" date="2021-04" db="EMBL/GenBank/DDBJ databases">
        <authorList>
            <person name="Chebbi M.A.C M."/>
        </authorList>
    </citation>
    <scope>NUCLEOTIDE SEQUENCE</scope>
</reference>
<dbReference type="OrthoDB" id="7698488at2759"/>
<evidence type="ECO:0000313" key="1">
    <source>
        <dbReference type="EMBL" id="CAG5093315.1"/>
    </source>
</evidence>
<gene>
    <name evidence="1" type="ORF">HICCMSTLAB_LOCUS6744</name>
</gene>
<name>A0A8J2MMC6_COTCN</name>
<feature type="non-terminal residue" evidence="1">
    <location>
        <position position="336"/>
    </location>
</feature>
<comment type="caution">
    <text evidence="1">The sequence shown here is derived from an EMBL/GenBank/DDBJ whole genome shotgun (WGS) entry which is preliminary data.</text>
</comment>
<sequence length="336" mass="37995">VQREILSIIKSKKATTETPLTRLEFPTPLLKKLAEELSIRFGGRAEVYYSAGVSEGVNKINPTGKLQNQVSYVRKQLYEAGLLITSGRQRSTSVETTSTTKTSEANLKVLTNKNFTDWDAIKNAWKDTYSCKQQLRADKQDKLIEFSFFPCLANAAAVNLINDDFTSTFQNLTPLSDSWAQIRPALEEFVLSKRIDNINYSGSIHELFQLPDANKDALILELLLDAIKSTTLNSSKRRKIDETQPIDDKKKGYYGSEDNLDSEIKRRTDLITSPTEALDLAFKIFAITNCPFSKASWNVWLLIKKVVYKISSKEKSSVPLQKAITFIEQHLNLKIV</sequence>